<accession>A9WH46</accession>
<dbReference type="HOGENOM" id="CLU_933455_0_0_0"/>
<keyword evidence="1" id="KW-1133">Transmembrane helix</keyword>
<evidence type="ECO:0000256" key="1">
    <source>
        <dbReference type="SAM" id="Phobius"/>
    </source>
</evidence>
<protein>
    <submittedName>
        <fullName evidence="3">SAF domain protein</fullName>
    </submittedName>
</protein>
<dbReference type="Pfam" id="PF08666">
    <property type="entry name" value="SAF"/>
    <property type="match status" value="1"/>
</dbReference>
<dbReference type="CDD" id="cd11614">
    <property type="entry name" value="SAF_CpaB_FlgA_like"/>
    <property type="match status" value="1"/>
</dbReference>
<dbReference type="SMART" id="SM00858">
    <property type="entry name" value="SAF"/>
    <property type="match status" value="1"/>
</dbReference>
<dbReference type="Proteomes" id="UP000002008">
    <property type="component" value="Chromosome"/>
</dbReference>
<evidence type="ECO:0000259" key="2">
    <source>
        <dbReference type="SMART" id="SM00858"/>
    </source>
</evidence>
<dbReference type="eggNOG" id="COG3745">
    <property type="taxonomic scope" value="Bacteria"/>
</dbReference>
<evidence type="ECO:0000313" key="4">
    <source>
        <dbReference type="Proteomes" id="UP000002008"/>
    </source>
</evidence>
<sequence>MSAIGTLHQALSRRRSNPLPAILIGLGLLITAVFTVIAFLEASRSEPVVILARDVPYGQQISADDLAVVLLPRHRPVQLTGISSPALAVGQYAARHLAANDLLQPSMLMEHAPTQPVYPNGEALTPGMVAVPFSTETIGPLTHRDRVNIGFSDPNGSPDVCDQARQAAAGREPTVNPPDSPLQPRPYACRLLSGARVLYVDGEAGIAYLELTPYQSHVIQAVQAAGLPLWGERYGSDSPILPALDRLDIGQITVEELVAPAPAVDDVQP</sequence>
<proteinExistence type="predicted"/>
<dbReference type="InParanoid" id="A9WH46"/>
<feature type="domain" description="SAF" evidence="2">
    <location>
        <begin position="46"/>
        <end position="109"/>
    </location>
</feature>
<keyword evidence="1" id="KW-0812">Transmembrane</keyword>
<evidence type="ECO:0000313" key="3">
    <source>
        <dbReference type="EMBL" id="ABY34141.1"/>
    </source>
</evidence>
<dbReference type="PATRIC" id="fig|324602.8.peg.1043"/>
<name>A9WH46_CHLAA</name>
<reference evidence="4" key="1">
    <citation type="journal article" date="2011" name="BMC Genomics">
        <title>Complete genome sequence of the filamentous anoxygenic phototrophic bacterium Chloroflexus aurantiacus.</title>
        <authorList>
            <person name="Tang K.H."/>
            <person name="Barry K."/>
            <person name="Chertkov O."/>
            <person name="Dalin E."/>
            <person name="Han C.S."/>
            <person name="Hauser L.J."/>
            <person name="Honchak B.M."/>
            <person name="Karbach L.E."/>
            <person name="Land M.L."/>
            <person name="Lapidus A."/>
            <person name="Larimer F.W."/>
            <person name="Mikhailova N."/>
            <person name="Pitluck S."/>
            <person name="Pierson B.K."/>
            <person name="Blankenship R.E."/>
        </authorList>
    </citation>
    <scope>NUCLEOTIDE SEQUENCE [LARGE SCALE GENOMIC DNA]</scope>
    <source>
        <strain evidence="4">ATCC 29366 / DSM 635 / J-10-fl</strain>
    </source>
</reference>
<feature type="transmembrane region" description="Helical" evidence="1">
    <location>
        <begin position="21"/>
        <end position="40"/>
    </location>
</feature>
<dbReference type="RefSeq" id="WP_012256797.1">
    <property type="nucleotide sequence ID" value="NC_010175.1"/>
</dbReference>
<dbReference type="STRING" id="324602.Caur_0909"/>
<dbReference type="EMBL" id="CP000909">
    <property type="protein sequence ID" value="ABY34141.1"/>
    <property type="molecule type" value="Genomic_DNA"/>
</dbReference>
<dbReference type="InterPro" id="IPR013974">
    <property type="entry name" value="SAF"/>
</dbReference>
<dbReference type="KEGG" id="cau:Caur_0909"/>
<dbReference type="AlphaFoldDB" id="A9WH46"/>
<dbReference type="EnsemblBacteria" id="ABY34141">
    <property type="protein sequence ID" value="ABY34141"/>
    <property type="gene ID" value="Caur_0909"/>
</dbReference>
<keyword evidence="1" id="KW-0472">Membrane</keyword>
<organism evidence="3 4">
    <name type="scientific">Chloroflexus aurantiacus (strain ATCC 29366 / DSM 635 / J-10-fl)</name>
    <dbReference type="NCBI Taxonomy" id="324602"/>
    <lineage>
        <taxon>Bacteria</taxon>
        <taxon>Bacillati</taxon>
        <taxon>Chloroflexota</taxon>
        <taxon>Chloroflexia</taxon>
        <taxon>Chloroflexales</taxon>
        <taxon>Chloroflexineae</taxon>
        <taxon>Chloroflexaceae</taxon>
        <taxon>Chloroflexus</taxon>
    </lineage>
</organism>
<keyword evidence="4" id="KW-1185">Reference proteome</keyword>
<gene>
    <name evidence="3" type="ordered locus">Caur_0909</name>
</gene>